<feature type="compositionally biased region" description="Polar residues" evidence="1">
    <location>
        <begin position="240"/>
        <end position="249"/>
    </location>
</feature>
<sequence length="287" mass="32226">LLQYTSKRVMKPGGQQYGSCPQLEKRLADESAEERGVRHLTTKYDSYHGLLLQQQNQRRVSSLDGSETATDVSSSSSSSTAEERLQVTDQERLQVETFFRGLKTEVFVCGSLANLYWGSTSCEGQWELGHMGIPVLVLDSGETRSRNKRRIQILLAERGTCFTLWQDTIDNLSSYRVSGRAFHTMHLSSDHSVLVGLSFDSPVAADEMWHRVERLTASPENISLSVPGRRGRKPRRTPKSQPLPSKSHISQPCCFQHVTSVDVADRMRYLSLRALVPGLQDKTVTDL</sequence>
<dbReference type="GO" id="GO:0006357">
    <property type="term" value="P:regulation of transcription by RNA polymerase II"/>
    <property type="evidence" value="ECO:0007669"/>
    <property type="project" value="InterPro"/>
</dbReference>
<feature type="non-terminal residue" evidence="2">
    <location>
        <position position="1"/>
    </location>
</feature>
<dbReference type="Proteomes" id="UP000235965">
    <property type="component" value="Unassembled WGS sequence"/>
</dbReference>
<dbReference type="OrthoDB" id="10021476at2759"/>
<proteinExistence type="predicted"/>
<dbReference type="EMBL" id="NEVH01023983">
    <property type="protein sequence ID" value="PNF17569.1"/>
    <property type="molecule type" value="Genomic_DNA"/>
</dbReference>
<dbReference type="FunCoup" id="A0A2J7PMM5">
    <property type="interactions" value="232"/>
</dbReference>
<evidence type="ECO:0008006" key="4">
    <source>
        <dbReference type="Google" id="ProtNLM"/>
    </source>
</evidence>
<evidence type="ECO:0000313" key="3">
    <source>
        <dbReference type="Proteomes" id="UP000235965"/>
    </source>
</evidence>
<feature type="compositionally biased region" description="Polar residues" evidence="1">
    <location>
        <begin position="62"/>
        <end position="72"/>
    </location>
</feature>
<feature type="region of interest" description="Disordered" evidence="1">
    <location>
        <begin position="220"/>
        <end position="249"/>
    </location>
</feature>
<evidence type="ECO:0000256" key="1">
    <source>
        <dbReference type="SAM" id="MobiDB-lite"/>
    </source>
</evidence>
<organism evidence="2 3">
    <name type="scientific">Cryptotermes secundus</name>
    <dbReference type="NCBI Taxonomy" id="105785"/>
    <lineage>
        <taxon>Eukaryota</taxon>
        <taxon>Metazoa</taxon>
        <taxon>Ecdysozoa</taxon>
        <taxon>Arthropoda</taxon>
        <taxon>Hexapoda</taxon>
        <taxon>Insecta</taxon>
        <taxon>Pterygota</taxon>
        <taxon>Neoptera</taxon>
        <taxon>Polyneoptera</taxon>
        <taxon>Dictyoptera</taxon>
        <taxon>Blattodea</taxon>
        <taxon>Blattoidea</taxon>
        <taxon>Termitoidae</taxon>
        <taxon>Kalotermitidae</taxon>
        <taxon>Cryptotermitinae</taxon>
        <taxon>Cryptotermes</taxon>
    </lineage>
</organism>
<protein>
    <recommendedName>
        <fullName evidence="4">WH1 domain-containing protein</fullName>
    </recommendedName>
</protein>
<dbReference type="Gene3D" id="2.30.29.30">
    <property type="entry name" value="Pleckstrin-homology domain (PH domain)/Phosphotyrosine-binding domain (PTB)"/>
    <property type="match status" value="1"/>
</dbReference>
<evidence type="ECO:0000313" key="2">
    <source>
        <dbReference type="EMBL" id="PNF17569.1"/>
    </source>
</evidence>
<gene>
    <name evidence="2" type="ORF">B7P43_G15184</name>
</gene>
<dbReference type="InParanoid" id="A0A2J7PMM5"/>
<feature type="non-terminal residue" evidence="2">
    <location>
        <position position="287"/>
    </location>
</feature>
<dbReference type="InterPro" id="IPR011993">
    <property type="entry name" value="PH-like_dom_sf"/>
</dbReference>
<reference evidence="2 3" key="1">
    <citation type="submission" date="2017-12" db="EMBL/GenBank/DDBJ databases">
        <title>Hemimetabolous genomes reveal molecular basis of termite eusociality.</title>
        <authorList>
            <person name="Harrison M.C."/>
            <person name="Jongepier E."/>
            <person name="Robertson H.M."/>
            <person name="Arning N."/>
            <person name="Bitard-Feildel T."/>
            <person name="Chao H."/>
            <person name="Childers C.P."/>
            <person name="Dinh H."/>
            <person name="Doddapaneni H."/>
            <person name="Dugan S."/>
            <person name="Gowin J."/>
            <person name="Greiner C."/>
            <person name="Han Y."/>
            <person name="Hu H."/>
            <person name="Hughes D.S.T."/>
            <person name="Huylmans A.-K."/>
            <person name="Kemena C."/>
            <person name="Kremer L.P.M."/>
            <person name="Lee S.L."/>
            <person name="Lopez-Ezquerra A."/>
            <person name="Mallet L."/>
            <person name="Monroy-Kuhn J.M."/>
            <person name="Moser A."/>
            <person name="Murali S.C."/>
            <person name="Muzny D.M."/>
            <person name="Otani S."/>
            <person name="Piulachs M.-D."/>
            <person name="Poelchau M."/>
            <person name="Qu J."/>
            <person name="Schaub F."/>
            <person name="Wada-Katsumata A."/>
            <person name="Worley K.C."/>
            <person name="Xie Q."/>
            <person name="Ylla G."/>
            <person name="Poulsen M."/>
            <person name="Gibbs R.A."/>
            <person name="Schal C."/>
            <person name="Richards S."/>
            <person name="Belles X."/>
            <person name="Korb J."/>
            <person name="Bornberg-Bauer E."/>
        </authorList>
    </citation>
    <scope>NUCLEOTIDE SEQUENCE [LARGE SCALE GENOMIC DNA]</scope>
    <source>
        <tissue evidence="2">Whole body</tissue>
    </source>
</reference>
<dbReference type="PANTHER" id="PTHR20338">
    <property type="entry name" value="NUCLEAR RESPIRATORY FACTOR 1"/>
    <property type="match status" value="1"/>
</dbReference>
<keyword evidence="3" id="KW-1185">Reference proteome</keyword>
<dbReference type="FunFam" id="2.30.29.30:FF:000362">
    <property type="entry name" value="Uncharacterized protein, isoform B"/>
    <property type="match status" value="1"/>
</dbReference>
<feature type="region of interest" description="Disordered" evidence="1">
    <location>
        <begin position="62"/>
        <end position="87"/>
    </location>
</feature>
<comment type="caution">
    <text evidence="2">The sequence shown here is derived from an EMBL/GenBank/DDBJ whole genome shotgun (WGS) entry which is preliminary data.</text>
</comment>
<dbReference type="InterPro" id="IPR039142">
    <property type="entry name" value="NRF1/Ewg"/>
</dbReference>
<name>A0A2J7PMM5_9NEOP</name>
<dbReference type="AlphaFoldDB" id="A0A2J7PMM5"/>
<accession>A0A2J7PMM5</accession>
<feature type="compositionally biased region" description="Basic residues" evidence="1">
    <location>
        <begin position="229"/>
        <end position="238"/>
    </location>
</feature>
<dbReference type="GO" id="GO:0003700">
    <property type="term" value="F:DNA-binding transcription factor activity"/>
    <property type="evidence" value="ECO:0007669"/>
    <property type="project" value="InterPro"/>
</dbReference>
<dbReference type="STRING" id="105785.A0A2J7PMM5"/>